<accession>A0A5B7XUL2</accession>
<dbReference type="Proteomes" id="UP000305457">
    <property type="component" value="Chromosome"/>
</dbReference>
<dbReference type="Pfam" id="PF13402">
    <property type="entry name" value="Peptidase_M60"/>
    <property type="match status" value="1"/>
</dbReference>
<dbReference type="SUPFAM" id="SSF49299">
    <property type="entry name" value="PKD domain"/>
    <property type="match status" value="1"/>
</dbReference>
<feature type="chain" id="PRO_5022846742" description="Peptidase M60 domain-containing protein" evidence="1">
    <location>
        <begin position="22"/>
        <end position="1770"/>
    </location>
</feature>
<name>A0A5B7XUL2_9MOLU</name>
<evidence type="ECO:0000256" key="1">
    <source>
        <dbReference type="SAM" id="SignalP"/>
    </source>
</evidence>
<evidence type="ECO:0000259" key="2">
    <source>
        <dbReference type="PROSITE" id="PS51723"/>
    </source>
</evidence>
<reference evidence="3 4" key="1">
    <citation type="submission" date="2019-06" db="EMBL/GenBank/DDBJ databases">
        <title>Mycoplasma sp. 2F1A isolated from ostrich.</title>
        <authorList>
            <person name="Spergser J."/>
        </authorList>
    </citation>
    <scope>NUCLEOTIDE SEQUENCE [LARGE SCALE GENOMIC DNA]</scope>
    <source>
        <strain evidence="3 4">2F1A</strain>
    </source>
</reference>
<evidence type="ECO:0000313" key="4">
    <source>
        <dbReference type="Proteomes" id="UP000305457"/>
    </source>
</evidence>
<dbReference type="PROSITE" id="PS51723">
    <property type="entry name" value="PEPTIDASE_M60"/>
    <property type="match status" value="1"/>
</dbReference>
<protein>
    <recommendedName>
        <fullName evidence="2">Peptidase M60 domain-containing protein</fullName>
    </recommendedName>
</protein>
<proteinExistence type="predicted"/>
<dbReference type="EMBL" id="CP040825">
    <property type="protein sequence ID" value="QCZ36556.1"/>
    <property type="molecule type" value="Genomic_DNA"/>
</dbReference>
<feature type="domain" description="Peptidase M60" evidence="2">
    <location>
        <begin position="737"/>
        <end position="1078"/>
    </location>
</feature>
<dbReference type="InterPro" id="IPR035986">
    <property type="entry name" value="PKD_dom_sf"/>
</dbReference>
<dbReference type="Gene3D" id="2.60.120.260">
    <property type="entry name" value="Galactose-binding domain-like"/>
    <property type="match status" value="1"/>
</dbReference>
<organism evidence="3 4">
    <name type="scientific">Mycoplasma nasistruthionis</name>
    <dbReference type="NCBI Taxonomy" id="353852"/>
    <lineage>
        <taxon>Bacteria</taxon>
        <taxon>Bacillati</taxon>
        <taxon>Mycoplasmatota</taxon>
        <taxon>Mollicutes</taxon>
        <taxon>Mycoplasmataceae</taxon>
        <taxon>Mycoplasma</taxon>
    </lineage>
</organism>
<feature type="signal peptide" evidence="1">
    <location>
        <begin position="1"/>
        <end position="21"/>
    </location>
</feature>
<dbReference type="RefSeq" id="WP_139592039.1">
    <property type="nucleotide sequence ID" value="NZ_CP040825.1"/>
</dbReference>
<dbReference type="OrthoDB" id="393070at2"/>
<gene>
    <name evidence="3" type="ORF">FG904_00795</name>
</gene>
<dbReference type="PROSITE" id="PS51257">
    <property type="entry name" value="PROKAR_LIPOPROTEIN"/>
    <property type="match status" value="1"/>
</dbReference>
<sequence>MTKKKHQISLWKKALVLTTFAATSVSFLTACNEPKHVLNTESQLKELNNVASQVSVSYSGKETVLASDADINNVIFVNFDTVKYQVIDKKITNKTPQSIFVAFKLQLKNNDQLISQEITNEITGFKDPEAEELRTLRKQAESALNNATLVEKASEPAKLIDDIDASDFGFDNYDKNLYEITHNLVRKNNSYQVVAEIKVKAKDIKFYPSKTFTPQLNQFTTEEKISKKLTDEILPNISVDFEGNRAETLTTNVVTSQLIFSDLDDSKYEVIGLKIQPLDTSIQVSFKIKDKRYEPVVALSDLKTTTIDGFKRDSASIDALNAQLAKIQVAFNGSSETTISDSVKETQINFTNYDEETYSVENVILNPNNTILSIKFNLKDKSNNLISEPKTVEISGFLDRQNRTKELINTLLNQLNVTKSNNGYFLNNNSAIELSLEHFDAQLSPATFTWYADGQEVYNQTSNTLTITRPQIVKDTNYSLKVSSEINNEIISRTIDNITIFNVNPLANAILNASNNGQLINNQAILNITGIENSAITSVEWYSGESKLSTTNNLTYTATSDGEYHAILINANGVQFKTNSVHVSAMEIRNNNPQFAAKLSKEANLSTSEIKILDRKPRTNIQTQYYDTNLLRTYQQYGFKYPGYDKNYENGGNSHSESFLNYTDASGTSQRVNIHNLVLNETVDNKSVFYNNTDWIKSEIAQNNLKIHPAVKTFYVNNVKTNTETVTKSIVLSTAMTGYNQVGLYIPAGEVAEIELDEDFYNQMLSQYGTERELPIEFILNKNYWDNKEFNNSGMISNRYPRLISTFKYKLSEATNRRFKIGSPFGGSITINLPQKLYDKNGAPMEFKAKIYNAVEMLFYQYGVTTKQEWDDQIQRVISGKITAPVISMQTNYSSILIPFDNGTEKTLKGLKVQDFIFPEENMHKWDNFYQTSFTWSNYNHNKIALNYCDDVFDGAFAWGGGDNLYAYIQWAKRYFQGEDDFGFDNWGNYHEVNHNFEQIQDPFNIRDHGWTNIPSLVNLSYINDQTSFRNELNYEGYWSSGWARLGNLYTISKLKRNNDWYSFYGALIYTLGAENFVNWVKASAVAGKHNQELETMKFLSNYFKLNLYYAGSTFTGLVRDKADFRLAFPDKSQLNDLEYDGGFIKKELKKIEDAYPAIDFVGNLYAVGNYLYNSETREFEYGDDVQAEMQIPAFEDYVFDFEKNISSMNPNFAWDRLEVSATTKWGGTLSVNGKKVTYSANKDQLDKIDEFDVTIYPSNFAGKPQNYVPAYKFKIKVRNVVNRPIYIVHAPVQGGLRKMADVLNAVENRTDNKPPLKIVQTFRNGVVNNFKAIDRDVHDRLVQAQMKFVAPVTGTLTMNADADDLFQWKVNGQIIKTRDSYHNGWQALGTYEFVKGQIYDIEINVFNQGNGGKMLYHFTDSAGKIYYLEHYSLLPTYDASKISTSVDELLDLNSKWQYKPRFRPTTERTPDQLRSILTRYDHNITGTVEASDSTSVNNQEQTKLSNLFDGKNNTRFEDWHTNSAEFTITFEQPETINYVDLIRHNEHPKFAPNSLKITGILENGNKVILYGNEADEYSDGSVEFSTSGLEASRRFNFSKAYKLKAVEVIISRSRKYIRLQTRNQNGLILAEMKFGFNVVPTNLIPINNDKNTFLGNWNILDNSSGESNSIVNNASAKSSNANDSLIIPFVGNSFAIMGKKAPQNSTFDVYVDDKLVAENVSTNVANVSMNTNIFQYLLDNSEADDHHSLKLVNKENKPLILNYLVIAKS</sequence>
<dbReference type="SMART" id="SM01276">
    <property type="entry name" value="M60-like"/>
    <property type="match status" value="1"/>
</dbReference>
<keyword evidence="1" id="KW-0732">Signal</keyword>
<dbReference type="InterPro" id="IPR031161">
    <property type="entry name" value="Peptidase_M60_dom"/>
</dbReference>
<dbReference type="KEGG" id="mnh:FG904_00795"/>
<evidence type="ECO:0000313" key="3">
    <source>
        <dbReference type="EMBL" id="QCZ36556.1"/>
    </source>
</evidence>